<evidence type="ECO:0000313" key="2">
    <source>
        <dbReference type="EMBL" id="EKR64390.1"/>
    </source>
</evidence>
<reference evidence="2 3" key="1">
    <citation type="submission" date="2012-10" db="EMBL/GenBank/DDBJ databases">
        <authorList>
            <person name="Harkins D.M."/>
            <person name="Durkin A.S."/>
            <person name="Brinkac L.M."/>
            <person name="Haft D.H."/>
            <person name="Selengut J.D."/>
            <person name="Sanka R."/>
            <person name="DePew J."/>
            <person name="Purushe J."/>
            <person name="Whelen A.C."/>
            <person name="Vinetz J.M."/>
            <person name="Sutton G.G."/>
            <person name="Nierman W.C."/>
            <person name="Fouts D.E."/>
        </authorList>
    </citation>
    <scope>NUCLEOTIDE SEQUENCE [LARGE SCALE GENOMIC DNA]</scope>
    <source>
        <strain evidence="2 3">2006001853</strain>
    </source>
</reference>
<dbReference type="EMBL" id="AFLV02000043">
    <property type="protein sequence ID" value="EKR64390.1"/>
    <property type="molecule type" value="Genomic_DNA"/>
</dbReference>
<dbReference type="Gene3D" id="3.40.50.1980">
    <property type="entry name" value="Nitrogenase molybdenum iron protein domain"/>
    <property type="match status" value="2"/>
</dbReference>
<dbReference type="AlphaFoldDB" id="A0A828Z0E8"/>
<dbReference type="PROSITE" id="PS50983">
    <property type="entry name" value="FE_B12_PBP"/>
    <property type="match status" value="1"/>
</dbReference>
<dbReference type="RefSeq" id="WP_004499657.1">
    <property type="nucleotide sequence ID" value="NZ_AFLV02000043.1"/>
</dbReference>
<dbReference type="CDD" id="cd01144">
    <property type="entry name" value="BtuF"/>
    <property type="match status" value="1"/>
</dbReference>
<dbReference type="PANTHER" id="PTHR42860">
    <property type="entry name" value="VITAMIN B12-BINDING PROTEIN"/>
    <property type="match status" value="1"/>
</dbReference>
<feature type="domain" description="Fe/B12 periplasmic-binding" evidence="1">
    <location>
        <begin position="75"/>
        <end position="326"/>
    </location>
</feature>
<sequence>MVASRNSNLAPMVASRNSNLAPMVASRNSNLAPMVASRNSNLAPMVASRNSNLAPMVASRNSNLAPMVARLGPKRIICLTEETTELFYLLGEEERIVGISAYTVRPLKAKEQKPKVSAFINGNIKRIRELKPDLIIGFSDIQANLAKDLISEGLNVLVTNQRTISEIFDTLLLLGSIVNKRNETQKLIEGWKRKLDEIQKRYLSRSRVSVFFQEWDEPIISGISWVSELIELAGGKDCFEYLKKKSLAKDRIISASDVAKANPDIYIGSWCGKPVNFEWVQKHPDWQNVNAIRNQKIYELDSSIILQPGPALFEEGIDHLVRLIHS</sequence>
<dbReference type="SUPFAM" id="SSF53807">
    <property type="entry name" value="Helical backbone' metal receptor"/>
    <property type="match status" value="1"/>
</dbReference>
<evidence type="ECO:0000313" key="3">
    <source>
        <dbReference type="Proteomes" id="UP000001338"/>
    </source>
</evidence>
<dbReference type="InterPro" id="IPR002491">
    <property type="entry name" value="ABC_transptr_periplasmic_BD"/>
</dbReference>
<dbReference type="Proteomes" id="UP000001338">
    <property type="component" value="Unassembled WGS sequence"/>
</dbReference>
<dbReference type="PANTHER" id="PTHR42860:SF2">
    <property type="entry name" value="BLL4160 PROTEIN"/>
    <property type="match status" value="1"/>
</dbReference>
<dbReference type="InterPro" id="IPR051030">
    <property type="entry name" value="Vitamin_B12-ABC_binding"/>
</dbReference>
<proteinExistence type="predicted"/>
<accession>A0A828Z0E8</accession>
<dbReference type="Pfam" id="PF01497">
    <property type="entry name" value="Peripla_BP_2"/>
    <property type="match status" value="1"/>
</dbReference>
<name>A0A828Z0E8_9LEPT</name>
<organism evidence="2 3">
    <name type="scientific">Leptospira weilii str. 2006001853</name>
    <dbReference type="NCBI Taxonomy" id="1001589"/>
    <lineage>
        <taxon>Bacteria</taxon>
        <taxon>Pseudomonadati</taxon>
        <taxon>Spirochaetota</taxon>
        <taxon>Spirochaetia</taxon>
        <taxon>Leptospirales</taxon>
        <taxon>Leptospiraceae</taxon>
        <taxon>Leptospira</taxon>
    </lineage>
</organism>
<protein>
    <submittedName>
        <fullName evidence="2">Oligopeptide ABC transporter, oligopeptide-binding protein</fullName>
    </submittedName>
</protein>
<evidence type="ECO:0000259" key="1">
    <source>
        <dbReference type="PROSITE" id="PS50983"/>
    </source>
</evidence>
<comment type="caution">
    <text evidence="2">The sequence shown here is derived from an EMBL/GenBank/DDBJ whole genome shotgun (WGS) entry which is preliminary data.</text>
</comment>
<gene>
    <name evidence="2" type="ORF">LEP1GSC036_4778</name>
</gene>